<evidence type="ECO:0000313" key="3">
    <source>
        <dbReference type="Proteomes" id="UP000799640"/>
    </source>
</evidence>
<keyword evidence="3" id="KW-1185">Reference proteome</keyword>
<protein>
    <submittedName>
        <fullName evidence="2">Uncharacterized protein</fullName>
    </submittedName>
</protein>
<dbReference type="Proteomes" id="UP000799640">
    <property type="component" value="Unassembled WGS sequence"/>
</dbReference>
<reference evidence="2" key="1">
    <citation type="journal article" date="2020" name="Stud. Mycol.">
        <title>101 Dothideomycetes genomes: a test case for predicting lifestyles and emergence of pathogens.</title>
        <authorList>
            <person name="Haridas S."/>
            <person name="Albert R."/>
            <person name="Binder M."/>
            <person name="Bloem J."/>
            <person name="Labutti K."/>
            <person name="Salamov A."/>
            <person name="Andreopoulos B."/>
            <person name="Baker S."/>
            <person name="Barry K."/>
            <person name="Bills G."/>
            <person name="Bluhm B."/>
            <person name="Cannon C."/>
            <person name="Castanera R."/>
            <person name="Culley D."/>
            <person name="Daum C."/>
            <person name="Ezra D."/>
            <person name="Gonzalez J."/>
            <person name="Henrissat B."/>
            <person name="Kuo A."/>
            <person name="Liang C."/>
            <person name="Lipzen A."/>
            <person name="Lutzoni F."/>
            <person name="Magnuson J."/>
            <person name="Mondo S."/>
            <person name="Nolan M."/>
            <person name="Ohm R."/>
            <person name="Pangilinan J."/>
            <person name="Park H.-J."/>
            <person name="Ramirez L."/>
            <person name="Alfaro M."/>
            <person name="Sun H."/>
            <person name="Tritt A."/>
            <person name="Yoshinaga Y."/>
            <person name="Zwiers L.-H."/>
            <person name="Turgeon B."/>
            <person name="Goodwin S."/>
            <person name="Spatafora J."/>
            <person name="Crous P."/>
            <person name="Grigoriev I."/>
        </authorList>
    </citation>
    <scope>NUCLEOTIDE SEQUENCE</scope>
    <source>
        <strain evidence="2">CBS 262.69</strain>
    </source>
</reference>
<dbReference type="AlphaFoldDB" id="A0A6G1HY84"/>
<dbReference type="EMBL" id="ML996694">
    <property type="protein sequence ID" value="KAF2400972.1"/>
    <property type="molecule type" value="Genomic_DNA"/>
</dbReference>
<organism evidence="2 3">
    <name type="scientific">Trichodelitschia bisporula</name>
    <dbReference type="NCBI Taxonomy" id="703511"/>
    <lineage>
        <taxon>Eukaryota</taxon>
        <taxon>Fungi</taxon>
        <taxon>Dikarya</taxon>
        <taxon>Ascomycota</taxon>
        <taxon>Pezizomycotina</taxon>
        <taxon>Dothideomycetes</taxon>
        <taxon>Dothideomycetes incertae sedis</taxon>
        <taxon>Phaeotrichales</taxon>
        <taxon>Phaeotrichaceae</taxon>
        <taxon>Trichodelitschia</taxon>
    </lineage>
</organism>
<accession>A0A6G1HY84</accession>
<feature type="region of interest" description="Disordered" evidence="1">
    <location>
        <begin position="1"/>
        <end position="102"/>
    </location>
</feature>
<proteinExistence type="predicted"/>
<sequence>MLRLTRAAPAPGAGRYGTLSPSPRPQAPSLDSSPRRHQHAAYTDLAVVTQPRHATPRLPSRQERGSPRRPRCQISARLGRRHASEPFVPRSSRGYPRAVRAR</sequence>
<name>A0A6G1HY84_9PEZI</name>
<gene>
    <name evidence="2" type="ORF">EJ06DRAFT_415459</name>
</gene>
<evidence type="ECO:0000256" key="1">
    <source>
        <dbReference type="SAM" id="MobiDB-lite"/>
    </source>
</evidence>
<feature type="compositionally biased region" description="Low complexity" evidence="1">
    <location>
        <begin position="1"/>
        <end position="13"/>
    </location>
</feature>
<evidence type="ECO:0000313" key="2">
    <source>
        <dbReference type="EMBL" id="KAF2400972.1"/>
    </source>
</evidence>